<dbReference type="AlphaFoldDB" id="A0A2W7U0K4"/>
<evidence type="ECO:0000313" key="3">
    <source>
        <dbReference type="Proteomes" id="UP000249177"/>
    </source>
</evidence>
<accession>A0A2W7U0K4</accession>
<proteinExistence type="predicted"/>
<evidence type="ECO:0000313" key="2">
    <source>
        <dbReference type="EMBL" id="PZX94650.1"/>
    </source>
</evidence>
<keyword evidence="1" id="KW-0472">Membrane</keyword>
<feature type="transmembrane region" description="Helical" evidence="1">
    <location>
        <begin position="62"/>
        <end position="85"/>
    </location>
</feature>
<reference evidence="2 3" key="1">
    <citation type="submission" date="2018-06" db="EMBL/GenBank/DDBJ databases">
        <title>Flavobacterium sp IMCC34762, genome.</title>
        <authorList>
            <person name="Joung Y."/>
            <person name="Cho J."/>
            <person name="Song J."/>
        </authorList>
    </citation>
    <scope>NUCLEOTIDE SEQUENCE [LARGE SCALE GENOMIC DNA]</scope>
    <source>
        <strain evidence="2 3">IMCC34762</strain>
    </source>
</reference>
<evidence type="ECO:0000256" key="1">
    <source>
        <dbReference type="SAM" id="Phobius"/>
    </source>
</evidence>
<gene>
    <name evidence="2" type="ORF">DOS84_03590</name>
</gene>
<keyword evidence="3" id="KW-1185">Reference proteome</keyword>
<comment type="caution">
    <text evidence="2">The sequence shown here is derived from an EMBL/GenBank/DDBJ whole genome shotgun (WGS) entry which is preliminary data.</text>
</comment>
<sequence length="87" mass="10104">MTFFCSSIFQKRNISTLKGSRNCTSKLIKPDLPKIKNKKRKLSFLFLLELTKIHKKTNVMNTVGFSTIKLQINFILIILIAQLHFGY</sequence>
<dbReference type="Proteomes" id="UP000249177">
    <property type="component" value="Unassembled WGS sequence"/>
</dbReference>
<name>A0A2W7U0K4_9FLAO</name>
<organism evidence="2 3">
    <name type="scientific">Flavobacterium aquariorum</name>
    <dbReference type="NCBI Taxonomy" id="2217670"/>
    <lineage>
        <taxon>Bacteria</taxon>
        <taxon>Pseudomonadati</taxon>
        <taxon>Bacteroidota</taxon>
        <taxon>Flavobacteriia</taxon>
        <taxon>Flavobacteriales</taxon>
        <taxon>Flavobacteriaceae</taxon>
        <taxon>Flavobacterium</taxon>
    </lineage>
</organism>
<dbReference type="EMBL" id="QKXH01000002">
    <property type="protein sequence ID" value="PZX94650.1"/>
    <property type="molecule type" value="Genomic_DNA"/>
</dbReference>
<keyword evidence="1" id="KW-0812">Transmembrane</keyword>
<keyword evidence="1" id="KW-1133">Transmembrane helix</keyword>
<protein>
    <submittedName>
        <fullName evidence="2">Uncharacterized protein</fullName>
    </submittedName>
</protein>